<evidence type="ECO:0000313" key="3">
    <source>
        <dbReference type="Proteomes" id="UP000544122"/>
    </source>
</evidence>
<evidence type="ECO:0000313" key="2">
    <source>
        <dbReference type="EMBL" id="NOJ40315.1"/>
    </source>
</evidence>
<dbReference type="AlphaFoldDB" id="A0A7Y4GQW5"/>
<accession>A0A7Y4GQW5</accession>
<reference evidence="2 3" key="1">
    <citation type="submission" date="2020-03" db="EMBL/GenBank/DDBJ databases">
        <title>Bradyrhizobium diversity isolated from nodules of Indigofera sp.</title>
        <authorList>
            <person name="Klepa M."/>
            <person name="Helene L."/>
            <person name="Hungria M."/>
        </authorList>
    </citation>
    <scope>NUCLEOTIDE SEQUENCE [LARGE SCALE GENOMIC DNA]</scope>
    <source>
        <strain evidence="2 3">WSM 1791</strain>
    </source>
</reference>
<dbReference type="EMBL" id="JAAVLX010000004">
    <property type="protein sequence ID" value="NOJ40315.1"/>
    <property type="molecule type" value="Genomic_DNA"/>
</dbReference>
<comment type="caution">
    <text evidence="2">The sequence shown here is derived from an EMBL/GenBank/DDBJ whole genome shotgun (WGS) entry which is preliminary data.</text>
</comment>
<proteinExistence type="predicted"/>
<sequence>MSKFYNSTSARAQDDEAQFREVSPQQAAAHDLQARRLGQRFAFTKETARTYADLAYNARVRS</sequence>
<keyword evidence="3" id="KW-1185">Reference proteome</keyword>
<organism evidence="2 3">
    <name type="scientific">Bradyrhizobium australiense</name>
    <dbReference type="NCBI Taxonomy" id="2721161"/>
    <lineage>
        <taxon>Bacteria</taxon>
        <taxon>Pseudomonadati</taxon>
        <taxon>Pseudomonadota</taxon>
        <taxon>Alphaproteobacteria</taxon>
        <taxon>Hyphomicrobiales</taxon>
        <taxon>Nitrobacteraceae</taxon>
        <taxon>Bradyrhizobium</taxon>
    </lineage>
</organism>
<gene>
    <name evidence="2" type="ORF">HCN58_12015</name>
</gene>
<feature type="compositionally biased region" description="Polar residues" evidence="1">
    <location>
        <begin position="1"/>
        <end position="11"/>
    </location>
</feature>
<dbReference type="Proteomes" id="UP000544122">
    <property type="component" value="Unassembled WGS sequence"/>
</dbReference>
<dbReference type="RefSeq" id="WP_171579600.1">
    <property type="nucleotide sequence ID" value="NZ_JAAVLX010000004.1"/>
</dbReference>
<evidence type="ECO:0000256" key="1">
    <source>
        <dbReference type="SAM" id="MobiDB-lite"/>
    </source>
</evidence>
<name>A0A7Y4GQW5_9BRAD</name>
<feature type="region of interest" description="Disordered" evidence="1">
    <location>
        <begin position="1"/>
        <end position="27"/>
    </location>
</feature>
<protein>
    <submittedName>
        <fullName evidence="2">Uncharacterized protein</fullName>
    </submittedName>
</protein>